<proteinExistence type="inferred from homology"/>
<feature type="domain" description="CobB/CobQ-like glutamine amidotransferase" evidence="8">
    <location>
        <begin position="256"/>
        <end position="444"/>
    </location>
</feature>
<dbReference type="PANTHER" id="PTHR43873:SF1">
    <property type="entry name" value="COBYRINATE A,C-DIAMIDE SYNTHASE"/>
    <property type="match status" value="1"/>
</dbReference>
<feature type="domain" description="CobQ/CobB/MinD/ParA nucleotide binding" evidence="7">
    <location>
        <begin position="6"/>
        <end position="195"/>
    </location>
</feature>
<dbReference type="InterPro" id="IPR027417">
    <property type="entry name" value="P-loop_NTPase"/>
</dbReference>
<dbReference type="HAMAP" id="MF_00027">
    <property type="entry name" value="CobB_CbiA"/>
    <property type="match status" value="1"/>
</dbReference>
<evidence type="ECO:0000313" key="9">
    <source>
        <dbReference type="EMBL" id="VBB69331.1"/>
    </source>
</evidence>
<dbReference type="InterPro" id="IPR004484">
    <property type="entry name" value="CbiA/CobB_synth"/>
</dbReference>
<dbReference type="Pfam" id="PF07685">
    <property type="entry name" value="GATase_3"/>
    <property type="match status" value="1"/>
</dbReference>
<dbReference type="EMBL" id="LR026963">
    <property type="protein sequence ID" value="VBB69331.1"/>
    <property type="molecule type" value="Genomic_DNA"/>
</dbReference>
<evidence type="ECO:0000256" key="3">
    <source>
        <dbReference type="ARBA" id="ARBA00022741"/>
    </source>
</evidence>
<evidence type="ECO:0000256" key="5">
    <source>
        <dbReference type="ARBA" id="ARBA00022842"/>
    </source>
</evidence>
<dbReference type="GO" id="GO:0005524">
    <property type="term" value="F:ATP binding"/>
    <property type="evidence" value="ECO:0007669"/>
    <property type="project" value="UniProtKB-KW"/>
</dbReference>
<dbReference type="InterPro" id="IPR002586">
    <property type="entry name" value="CobQ/CobB/MinD/ParA_Nub-bd_dom"/>
</dbReference>
<dbReference type="Pfam" id="PF01656">
    <property type="entry name" value="CbiA"/>
    <property type="match status" value="1"/>
</dbReference>
<name>A0A484H756_9ZZZZ</name>
<evidence type="ECO:0000256" key="4">
    <source>
        <dbReference type="ARBA" id="ARBA00022840"/>
    </source>
</evidence>
<dbReference type="NCBIfam" id="TIGR00379">
    <property type="entry name" value="cobB"/>
    <property type="match status" value="1"/>
</dbReference>
<keyword evidence="5" id="KW-0460">Magnesium</keyword>
<gene>
    <name evidence="9" type="ORF">RIEGSTA812A_PEG_804</name>
</gene>
<evidence type="ECO:0000256" key="1">
    <source>
        <dbReference type="ARBA" id="ARBA00001946"/>
    </source>
</evidence>
<dbReference type="GO" id="GO:0042242">
    <property type="term" value="F:cobyrinic acid a,c-diamide synthase activity"/>
    <property type="evidence" value="ECO:0007669"/>
    <property type="project" value="InterPro"/>
</dbReference>
<keyword evidence="3" id="KW-0547">Nucleotide-binding</keyword>
<dbReference type="SUPFAM" id="SSF52317">
    <property type="entry name" value="Class I glutamine amidotransferase-like"/>
    <property type="match status" value="1"/>
</dbReference>
<dbReference type="Gene3D" id="3.40.50.880">
    <property type="match status" value="1"/>
</dbReference>
<keyword evidence="2" id="KW-0436">Ligase</keyword>
<accession>A0A484H756</accession>
<comment type="cofactor">
    <cofactor evidence="1">
        <name>Mg(2+)</name>
        <dbReference type="ChEBI" id="CHEBI:18420"/>
    </cofactor>
</comment>
<keyword evidence="4" id="KW-0067">ATP-binding</keyword>
<evidence type="ECO:0000256" key="2">
    <source>
        <dbReference type="ARBA" id="ARBA00022598"/>
    </source>
</evidence>
<protein>
    <submittedName>
        <fullName evidence="9">Cobyrinic acid A,C-diamide synthase</fullName>
    </submittedName>
</protein>
<sequence>MAGGLIITAPRSGDGKTFLTLGLLRYFARHGVIVVAAKIGPDYIDPAFHAAASGQPCLSLDTWAMRPETVRSLVARLTAESGLVVIEGVMGLFEGASGTTINTVADGSTASIAMITGWPVIMVVDVRGQTVSAAATVQGFARFHSNLRLAGVILNRVSGPHHVEAVRAAMARHVPEVVVLGAIPEEARLKLSTRHLGLVQARELPDLDTFLERAADVVSRYVDLESLQTLARPACLLLPPRPTDDLPVLLPLLGQRIAVALDDAFTFVYPVVLKSWYERGAEIIPFSPLNNESPPASCDAVYLPGGYPELHAGLLASNARFMAGLRMAASRSDVIFGECGGYMVLGHALVDIDGNQHSMSGVLPLSTSFAQKHLHLGYRVVTLMREGPLGSTGIVFRGHEFHYATLLSEGPGEPLFSVTDATGQPLGQAGLRCRNVMGSFIHLIDTVDHGYFCRPSSGRWRG</sequence>
<reference evidence="9" key="1">
    <citation type="submission" date="2018-10" db="EMBL/GenBank/DDBJ databases">
        <authorList>
            <person name="Gruber-Vodicka H."/>
            <person name="Jaeckle O."/>
        </authorList>
    </citation>
    <scope>NUCLEOTIDE SEQUENCE</scope>
</reference>
<dbReference type="InterPro" id="IPR029062">
    <property type="entry name" value="Class_I_gatase-like"/>
</dbReference>
<keyword evidence="6" id="KW-0315">Glutamine amidotransferase</keyword>
<evidence type="ECO:0000256" key="6">
    <source>
        <dbReference type="ARBA" id="ARBA00022962"/>
    </source>
</evidence>
<dbReference type="NCBIfam" id="NF002204">
    <property type="entry name" value="PRK01077.1"/>
    <property type="match status" value="1"/>
</dbReference>
<organism evidence="9">
    <name type="scientific">invertebrate metagenome</name>
    <dbReference type="NCBI Taxonomy" id="1711999"/>
    <lineage>
        <taxon>unclassified sequences</taxon>
        <taxon>metagenomes</taxon>
        <taxon>organismal metagenomes</taxon>
    </lineage>
</organism>
<dbReference type="PROSITE" id="PS51274">
    <property type="entry name" value="GATASE_COBBQ"/>
    <property type="match status" value="1"/>
</dbReference>
<dbReference type="SUPFAM" id="SSF52540">
    <property type="entry name" value="P-loop containing nucleoside triphosphate hydrolases"/>
    <property type="match status" value="1"/>
</dbReference>
<dbReference type="PANTHER" id="PTHR43873">
    <property type="entry name" value="COBYRINATE A,C-DIAMIDE SYNTHASE"/>
    <property type="match status" value="1"/>
</dbReference>
<evidence type="ECO:0000259" key="8">
    <source>
        <dbReference type="Pfam" id="PF07685"/>
    </source>
</evidence>
<evidence type="ECO:0000259" key="7">
    <source>
        <dbReference type="Pfam" id="PF01656"/>
    </source>
</evidence>
<dbReference type="InterPro" id="IPR011698">
    <property type="entry name" value="GATase_3"/>
</dbReference>
<dbReference type="Gene3D" id="3.40.50.300">
    <property type="entry name" value="P-loop containing nucleotide triphosphate hydrolases"/>
    <property type="match status" value="1"/>
</dbReference>
<dbReference type="AlphaFoldDB" id="A0A484H756"/>